<proteinExistence type="predicted"/>
<dbReference type="EMBL" id="LAZR01058455">
    <property type="protein sequence ID" value="KKK69854.1"/>
    <property type="molecule type" value="Genomic_DNA"/>
</dbReference>
<dbReference type="InterPro" id="IPR051324">
    <property type="entry name" value="Stress/Tellurium_Resist"/>
</dbReference>
<dbReference type="InterPro" id="IPR003325">
    <property type="entry name" value="TerD"/>
</dbReference>
<evidence type="ECO:0000313" key="1">
    <source>
        <dbReference type="EMBL" id="KKK69854.1"/>
    </source>
</evidence>
<protein>
    <submittedName>
        <fullName evidence="1">Uncharacterized protein</fullName>
    </submittedName>
</protein>
<accession>A0A0F8ZTY0</accession>
<dbReference type="CDD" id="cd06974">
    <property type="entry name" value="TerD_like"/>
    <property type="match status" value="1"/>
</dbReference>
<sequence length="137" mass="15611">MNYNVPFSQRSASKILKTVARGSKYNLPEGDTIRLFIWWKDGLARADLDLSAMFLDDDYNCKEQISYTKLKNKNIGAVHSGDITSAPKGASEFIDISIKKCLDKNIRYVMMSVSSYTQQPFYDLPECFAGIMTRQYP</sequence>
<dbReference type="PANTHER" id="PTHR32097">
    <property type="entry name" value="CAMP-BINDING PROTEIN 1-RELATED"/>
    <property type="match status" value="1"/>
</dbReference>
<dbReference type="PANTHER" id="PTHR32097:SF18">
    <property type="entry name" value="RING-TYPE DOMAIN-CONTAINING PROTEIN"/>
    <property type="match status" value="1"/>
</dbReference>
<comment type="caution">
    <text evidence="1">The sequence shown here is derived from an EMBL/GenBank/DDBJ whole genome shotgun (WGS) entry which is preliminary data.</text>
</comment>
<reference evidence="1" key="1">
    <citation type="journal article" date="2015" name="Nature">
        <title>Complex archaea that bridge the gap between prokaryotes and eukaryotes.</title>
        <authorList>
            <person name="Spang A."/>
            <person name="Saw J.H."/>
            <person name="Jorgensen S.L."/>
            <person name="Zaremba-Niedzwiedzka K."/>
            <person name="Martijn J."/>
            <person name="Lind A.E."/>
            <person name="van Eijk R."/>
            <person name="Schleper C."/>
            <person name="Guy L."/>
            <person name="Ettema T.J."/>
        </authorList>
    </citation>
    <scope>NUCLEOTIDE SEQUENCE</scope>
</reference>
<organism evidence="1">
    <name type="scientific">marine sediment metagenome</name>
    <dbReference type="NCBI Taxonomy" id="412755"/>
    <lineage>
        <taxon>unclassified sequences</taxon>
        <taxon>metagenomes</taxon>
        <taxon>ecological metagenomes</taxon>
    </lineage>
</organism>
<name>A0A0F8ZTY0_9ZZZZ</name>
<feature type="non-terminal residue" evidence="1">
    <location>
        <position position="137"/>
    </location>
</feature>
<dbReference type="AlphaFoldDB" id="A0A0F8ZTY0"/>
<dbReference type="Gene3D" id="2.60.60.30">
    <property type="entry name" value="sav2460 like domains"/>
    <property type="match status" value="1"/>
</dbReference>
<gene>
    <name evidence="1" type="ORF">LCGC14_2929850</name>
</gene>